<feature type="domain" description="YdbS-like PH" evidence="3">
    <location>
        <begin position="418"/>
        <end position="498"/>
    </location>
</feature>
<keyword evidence="2" id="KW-1133">Transmembrane helix</keyword>
<dbReference type="PIRSF" id="PIRSF026631">
    <property type="entry name" value="UCP026631"/>
    <property type="match status" value="1"/>
</dbReference>
<gene>
    <name evidence="4" type="ORF">GOC74_10770</name>
</gene>
<evidence type="ECO:0000259" key="3">
    <source>
        <dbReference type="Pfam" id="PF03703"/>
    </source>
</evidence>
<protein>
    <submittedName>
        <fullName evidence="4">PH domain-containing protein</fullName>
    </submittedName>
</protein>
<dbReference type="PANTHER" id="PTHR34473:SF3">
    <property type="entry name" value="TRANSMEMBRANE PROTEIN-RELATED"/>
    <property type="match status" value="1"/>
</dbReference>
<dbReference type="InterPro" id="IPR014529">
    <property type="entry name" value="UCP026631"/>
</dbReference>
<feature type="region of interest" description="Disordered" evidence="1">
    <location>
        <begin position="143"/>
        <end position="171"/>
    </location>
</feature>
<keyword evidence="2" id="KW-0472">Membrane</keyword>
<comment type="caution">
    <text evidence="4">The sequence shown here is derived from an EMBL/GenBank/DDBJ whole genome shotgun (WGS) entry which is preliminary data.</text>
</comment>
<dbReference type="Pfam" id="PF03703">
    <property type="entry name" value="bPH_2"/>
    <property type="match status" value="3"/>
</dbReference>
<feature type="transmembrane region" description="Helical" evidence="2">
    <location>
        <begin position="373"/>
        <end position="394"/>
    </location>
</feature>
<dbReference type="Proteomes" id="UP000608662">
    <property type="component" value="Unassembled WGS sequence"/>
</dbReference>
<feature type="compositionally biased region" description="Basic and acidic residues" evidence="1">
    <location>
        <begin position="157"/>
        <end position="171"/>
    </location>
</feature>
<feature type="transmembrane region" description="Helical" evidence="2">
    <location>
        <begin position="183"/>
        <end position="206"/>
    </location>
</feature>
<organism evidence="4 5">
    <name type="scientific">Halomicrobium mukohataei</name>
    <dbReference type="NCBI Taxonomy" id="57705"/>
    <lineage>
        <taxon>Archaea</taxon>
        <taxon>Methanobacteriati</taxon>
        <taxon>Methanobacteriota</taxon>
        <taxon>Stenosarchaea group</taxon>
        <taxon>Halobacteria</taxon>
        <taxon>Halobacteriales</taxon>
        <taxon>Haloarculaceae</taxon>
        <taxon>Halomicrobium</taxon>
    </lineage>
</organism>
<evidence type="ECO:0000313" key="4">
    <source>
        <dbReference type="EMBL" id="NLV10410.1"/>
    </source>
</evidence>
<dbReference type="InterPro" id="IPR005182">
    <property type="entry name" value="YdbS-like_PH"/>
</dbReference>
<reference evidence="4" key="1">
    <citation type="submission" date="2019-12" db="EMBL/GenBank/DDBJ databases">
        <title>Whole-genome sequence of Halomicrobium mukohataei pws1.</title>
        <authorList>
            <person name="Verma D.K."/>
            <person name="Gopal K."/>
            <person name="Prasad E.S."/>
        </authorList>
    </citation>
    <scope>NUCLEOTIDE SEQUENCE</scope>
    <source>
        <strain evidence="4">Pws1</strain>
    </source>
</reference>
<feature type="domain" description="YdbS-like PH" evidence="3">
    <location>
        <begin position="62"/>
        <end position="138"/>
    </location>
</feature>
<dbReference type="AlphaFoldDB" id="A0A847UFS7"/>
<feature type="transmembrane region" description="Helical" evidence="2">
    <location>
        <begin position="400"/>
        <end position="418"/>
    </location>
</feature>
<sequence length="549" mass="59195">MNRLHPISAVGSVVTNVVRFGSIGFFAGMMLTGPLDVLPLGAVFVLAPVGALVGAAYAVARYYRFTYALAGGTLSVDSGVFDRQEREIPLGRIQNVDIERGPVQRLFGLAVVKFETAGGSATEAVLNAVDIDEARALQSAVAQYRREDDETEGGEGEPAHDTVAREAAEPEQRRLYELSTRDLLTLALVSFRPAAPAVVLFGVPFAQEYALRLLSATVETLGGPSRVSLSGLQTYSTGEALLTVGVAAALFALAAWLLSAAFTITEYHGFHLDYVGDDLRYERGLIQQYSGSIPLEKVQTVTVRENLLMRQVGYAALAVETAGYAPGSGSQDASNTAIPLDDRETVLAVAEALTDADVPAMERLPDRSRRRYVVRYSLLPLVATGLLLSVDTLVQTVPYWYAPLALVPVAVLAGHLSWKHRGFALLEHLFATRSGVLVRSTRLVPYYRVQTVIDTRTIFQRRLSLASVTADTASTASLLGGDATAYDLDDQRAQTVHETLRERLMADLRAGERGDRRQGLTALLDEADAPDEEGDAGAPEPSESSTREP</sequence>
<feature type="transmembrane region" description="Helical" evidence="2">
    <location>
        <begin position="37"/>
        <end position="60"/>
    </location>
</feature>
<dbReference type="PANTHER" id="PTHR34473">
    <property type="entry name" value="UPF0699 TRANSMEMBRANE PROTEIN YDBS"/>
    <property type="match status" value="1"/>
</dbReference>
<evidence type="ECO:0000256" key="2">
    <source>
        <dbReference type="SAM" id="Phobius"/>
    </source>
</evidence>
<feature type="transmembrane region" description="Helical" evidence="2">
    <location>
        <begin position="240"/>
        <end position="264"/>
    </location>
</feature>
<proteinExistence type="predicted"/>
<feature type="domain" description="YdbS-like PH" evidence="3">
    <location>
        <begin position="274"/>
        <end position="350"/>
    </location>
</feature>
<feature type="region of interest" description="Disordered" evidence="1">
    <location>
        <begin position="510"/>
        <end position="549"/>
    </location>
</feature>
<dbReference type="OrthoDB" id="107421at2157"/>
<accession>A0A847UFS7</accession>
<evidence type="ECO:0000256" key="1">
    <source>
        <dbReference type="SAM" id="MobiDB-lite"/>
    </source>
</evidence>
<keyword evidence="2" id="KW-0812">Transmembrane</keyword>
<feature type="compositionally biased region" description="Acidic residues" evidence="1">
    <location>
        <begin position="525"/>
        <end position="535"/>
    </location>
</feature>
<name>A0A847UFS7_9EURY</name>
<feature type="transmembrane region" description="Helical" evidence="2">
    <location>
        <begin position="7"/>
        <end position="31"/>
    </location>
</feature>
<dbReference type="RefSeq" id="WP_170094108.1">
    <property type="nucleotide sequence ID" value="NZ_WOYG01000001.1"/>
</dbReference>
<evidence type="ECO:0000313" key="5">
    <source>
        <dbReference type="Proteomes" id="UP000608662"/>
    </source>
</evidence>
<dbReference type="EMBL" id="WOYG01000001">
    <property type="protein sequence ID" value="NLV10410.1"/>
    <property type="molecule type" value="Genomic_DNA"/>
</dbReference>